<evidence type="ECO:0000313" key="3">
    <source>
        <dbReference type="Proteomes" id="UP000440578"/>
    </source>
</evidence>
<dbReference type="Gene3D" id="3.40.50.1110">
    <property type="entry name" value="SGNH hydrolase"/>
    <property type="match status" value="1"/>
</dbReference>
<dbReference type="InterPro" id="IPR036514">
    <property type="entry name" value="SGNH_hydro_sf"/>
</dbReference>
<evidence type="ECO:0000313" key="2">
    <source>
        <dbReference type="EMBL" id="KAF0309100.1"/>
    </source>
</evidence>
<sequence>MPTRPRRPPLSRDLIALGQGLRAAEAVEVFIYPLLPRTKVRGFRPETYDQRRRFVNRLWASRFRSPPITLIDAPADVAMLGRDGVHLSPSGQRAVMDVARHLLMLRYQSFPDYTPAETSTSSAGASSLGVEIGAPDNVRAFGIPGGRLGCADHRRRLLRAEAVVPRRILILGSSHGKHMARALAAAGAPDTVRAFGIPGGRLGCPEHRRRLLRAAADNRPMDVLLVIGGNDLCQRDLDVPQLSRDLIALGQGLRAAGAVEVFVYPVLPRTRVRGVCPATYEQRRRFLNRVWASRFRSPPITLIDAPADVAMLGRDGVHLSPSGQRAVMDVARHLLMLRYQSFPDYTPAETSTSSAGASSLGVEIGAPDNVRAFGIPGGRLGCADHRRRLLRAAADHR</sequence>
<evidence type="ECO:0000259" key="1">
    <source>
        <dbReference type="Pfam" id="PF13472"/>
    </source>
</evidence>
<proteinExistence type="predicted"/>
<feature type="domain" description="SGNH hydrolase-type esterase" evidence="1">
    <location>
        <begin position="178"/>
        <end position="326"/>
    </location>
</feature>
<protein>
    <recommendedName>
        <fullName evidence="1">SGNH hydrolase-type esterase domain-containing protein</fullName>
    </recommendedName>
</protein>
<name>A0A6A4WZC1_AMPAM</name>
<keyword evidence="3" id="KW-1185">Reference proteome</keyword>
<reference evidence="2 3" key="1">
    <citation type="submission" date="2019-07" db="EMBL/GenBank/DDBJ databases">
        <title>Draft genome assembly of a fouling barnacle, Amphibalanus amphitrite (Darwin, 1854): The first reference genome for Thecostraca.</title>
        <authorList>
            <person name="Kim W."/>
        </authorList>
    </citation>
    <scope>NUCLEOTIDE SEQUENCE [LARGE SCALE GENOMIC DNA]</scope>
    <source>
        <strain evidence="2">SNU_AA5</strain>
        <tissue evidence="2">Soma without cirri and trophi</tissue>
    </source>
</reference>
<dbReference type="InterPro" id="IPR013830">
    <property type="entry name" value="SGNH_hydro"/>
</dbReference>
<dbReference type="Proteomes" id="UP000440578">
    <property type="component" value="Unassembled WGS sequence"/>
</dbReference>
<dbReference type="AlphaFoldDB" id="A0A6A4WZC1"/>
<dbReference type="SUPFAM" id="SSF52266">
    <property type="entry name" value="SGNH hydrolase"/>
    <property type="match status" value="1"/>
</dbReference>
<dbReference type="CDD" id="cd00229">
    <property type="entry name" value="SGNH_hydrolase"/>
    <property type="match status" value="1"/>
</dbReference>
<organism evidence="2 3">
    <name type="scientific">Amphibalanus amphitrite</name>
    <name type="common">Striped barnacle</name>
    <name type="synonym">Balanus amphitrite</name>
    <dbReference type="NCBI Taxonomy" id="1232801"/>
    <lineage>
        <taxon>Eukaryota</taxon>
        <taxon>Metazoa</taxon>
        <taxon>Ecdysozoa</taxon>
        <taxon>Arthropoda</taxon>
        <taxon>Crustacea</taxon>
        <taxon>Multicrustacea</taxon>
        <taxon>Cirripedia</taxon>
        <taxon>Thoracica</taxon>
        <taxon>Thoracicalcarea</taxon>
        <taxon>Balanomorpha</taxon>
        <taxon>Balanoidea</taxon>
        <taxon>Balanidae</taxon>
        <taxon>Amphibalaninae</taxon>
        <taxon>Amphibalanus</taxon>
    </lineage>
</organism>
<dbReference type="Pfam" id="PF13472">
    <property type="entry name" value="Lipase_GDSL_2"/>
    <property type="match status" value="1"/>
</dbReference>
<dbReference type="EMBL" id="VIIS01000434">
    <property type="protein sequence ID" value="KAF0309100.1"/>
    <property type="molecule type" value="Genomic_DNA"/>
</dbReference>
<accession>A0A6A4WZC1</accession>
<gene>
    <name evidence="2" type="ORF">FJT64_019742</name>
</gene>
<comment type="caution">
    <text evidence="2">The sequence shown here is derived from an EMBL/GenBank/DDBJ whole genome shotgun (WGS) entry which is preliminary data.</text>
</comment>